<sequence length="235" mass="26933">MKIDILSIFPEMFSGPLDTSIIKRAQENGIVHIAIHNIRDYSKNKHKKVDDYPYGGGAGMVMKPEPIFDALESIGYNEKTEIILLTPQGEQFTQSIAEELAQKEHLIFICGHYEGIDYRVYEYFNPREISIGDYVLTGGELPAMVITDAVVRLLPGSIGKEESHKNDSFQNGLLEHPHYTRPKEYRGMQVPPVLLSGNHGEIEKWRLEKSIEITKKKRPDLYKKYQEKININTKE</sequence>
<evidence type="ECO:0000256" key="15">
    <source>
        <dbReference type="HAMAP-Rule" id="MF_00605"/>
    </source>
</evidence>
<keyword evidence="8 15" id="KW-0489">Methyltransferase</keyword>
<evidence type="ECO:0000256" key="11">
    <source>
        <dbReference type="ARBA" id="ARBA00022694"/>
    </source>
</evidence>
<evidence type="ECO:0000256" key="17">
    <source>
        <dbReference type="RuleBase" id="RU003464"/>
    </source>
</evidence>
<reference evidence="20" key="1">
    <citation type="submission" date="2016-11" db="EMBL/GenBank/DDBJ databases">
        <authorList>
            <person name="Varghese N."/>
            <person name="Submissions S."/>
        </authorList>
    </citation>
    <scope>NUCLEOTIDE SEQUENCE [LARGE SCALE GENOMIC DNA]</scope>
    <source>
        <strain evidence="20">DSM 14826</strain>
    </source>
</reference>
<comment type="catalytic activity">
    <reaction evidence="14 15 17">
        <text>guanosine(37) in tRNA + S-adenosyl-L-methionine = N(1)-methylguanosine(37) in tRNA + S-adenosyl-L-homocysteine + H(+)</text>
        <dbReference type="Rhea" id="RHEA:36899"/>
        <dbReference type="Rhea" id="RHEA-COMP:10145"/>
        <dbReference type="Rhea" id="RHEA-COMP:10147"/>
        <dbReference type="ChEBI" id="CHEBI:15378"/>
        <dbReference type="ChEBI" id="CHEBI:57856"/>
        <dbReference type="ChEBI" id="CHEBI:59789"/>
        <dbReference type="ChEBI" id="CHEBI:73542"/>
        <dbReference type="ChEBI" id="CHEBI:74269"/>
        <dbReference type="EC" id="2.1.1.228"/>
    </reaction>
</comment>
<evidence type="ECO:0000256" key="10">
    <source>
        <dbReference type="ARBA" id="ARBA00022691"/>
    </source>
</evidence>
<organism evidence="19 20">
    <name type="scientific">Anaerobranca californiensis DSM 14826</name>
    <dbReference type="NCBI Taxonomy" id="1120989"/>
    <lineage>
        <taxon>Bacteria</taxon>
        <taxon>Bacillati</taxon>
        <taxon>Bacillota</taxon>
        <taxon>Clostridia</taxon>
        <taxon>Eubacteriales</taxon>
        <taxon>Proteinivoracaceae</taxon>
        <taxon>Anaerobranca</taxon>
    </lineage>
</organism>
<evidence type="ECO:0000256" key="3">
    <source>
        <dbReference type="ARBA" id="ARBA00007630"/>
    </source>
</evidence>
<keyword evidence="11 15" id="KW-0819">tRNA processing</keyword>
<evidence type="ECO:0000256" key="8">
    <source>
        <dbReference type="ARBA" id="ARBA00022603"/>
    </source>
</evidence>
<keyword evidence="7 15" id="KW-0963">Cytoplasm</keyword>
<evidence type="ECO:0000313" key="20">
    <source>
        <dbReference type="Proteomes" id="UP000243547"/>
    </source>
</evidence>
<evidence type="ECO:0000256" key="2">
    <source>
        <dbReference type="ARBA" id="ARBA00004496"/>
    </source>
</evidence>
<name>A0A1M6KM45_9FIRM</name>
<evidence type="ECO:0000256" key="16">
    <source>
        <dbReference type="PIRSR" id="PIRSR000386-1"/>
    </source>
</evidence>
<dbReference type="InterPro" id="IPR029026">
    <property type="entry name" value="tRNA_m1G_MTases_N"/>
</dbReference>
<dbReference type="GO" id="GO:0002939">
    <property type="term" value="P:tRNA N1-guanine methylation"/>
    <property type="evidence" value="ECO:0007669"/>
    <property type="project" value="TreeGrafter"/>
</dbReference>
<evidence type="ECO:0000256" key="1">
    <source>
        <dbReference type="ARBA" id="ARBA00002634"/>
    </source>
</evidence>
<protein>
    <recommendedName>
        <fullName evidence="6 15">tRNA (guanine-N(1)-)-methyltransferase</fullName>
        <ecNumber evidence="5 15">2.1.1.228</ecNumber>
    </recommendedName>
    <alternativeName>
        <fullName evidence="12 15">M1G-methyltransferase</fullName>
    </alternativeName>
    <alternativeName>
        <fullName evidence="13 15">tRNA [GM37] methyltransferase</fullName>
    </alternativeName>
</protein>
<evidence type="ECO:0000256" key="7">
    <source>
        <dbReference type="ARBA" id="ARBA00022490"/>
    </source>
</evidence>
<feature type="domain" description="tRNA methyltransferase TRMD/TRM10-type" evidence="18">
    <location>
        <begin position="1"/>
        <end position="224"/>
    </location>
</feature>
<evidence type="ECO:0000256" key="6">
    <source>
        <dbReference type="ARBA" id="ARBA00014679"/>
    </source>
</evidence>
<dbReference type="GO" id="GO:0052906">
    <property type="term" value="F:tRNA (guanine(37)-N1)-methyltransferase activity"/>
    <property type="evidence" value="ECO:0007669"/>
    <property type="project" value="UniProtKB-UniRule"/>
</dbReference>
<dbReference type="SUPFAM" id="SSF75217">
    <property type="entry name" value="alpha/beta knot"/>
    <property type="match status" value="1"/>
</dbReference>
<dbReference type="PANTHER" id="PTHR46417">
    <property type="entry name" value="TRNA (GUANINE-N(1)-)-METHYLTRANSFERASE"/>
    <property type="match status" value="1"/>
</dbReference>
<proteinExistence type="inferred from homology"/>
<comment type="function">
    <text evidence="1 15 17">Specifically methylates guanosine-37 in various tRNAs.</text>
</comment>
<dbReference type="CDD" id="cd18080">
    <property type="entry name" value="TrmD-like"/>
    <property type="match status" value="1"/>
</dbReference>
<dbReference type="STRING" id="1120989.SAMN02745227_00174"/>
<evidence type="ECO:0000259" key="18">
    <source>
        <dbReference type="Pfam" id="PF01746"/>
    </source>
</evidence>
<gene>
    <name evidence="15" type="primary">trmD</name>
    <name evidence="19" type="ORF">SAMN02745227_00174</name>
</gene>
<dbReference type="HAMAP" id="MF_00605">
    <property type="entry name" value="TrmD"/>
    <property type="match status" value="1"/>
</dbReference>
<evidence type="ECO:0000256" key="9">
    <source>
        <dbReference type="ARBA" id="ARBA00022679"/>
    </source>
</evidence>
<dbReference type="FunFam" id="1.10.1270.20:FF:000001">
    <property type="entry name" value="tRNA (guanine-N(1)-)-methyltransferase"/>
    <property type="match status" value="1"/>
</dbReference>
<dbReference type="NCBIfam" id="NF000648">
    <property type="entry name" value="PRK00026.1"/>
    <property type="match status" value="1"/>
</dbReference>
<feature type="binding site" evidence="15 16">
    <location>
        <position position="111"/>
    </location>
    <ligand>
        <name>S-adenosyl-L-methionine</name>
        <dbReference type="ChEBI" id="CHEBI:59789"/>
    </ligand>
</feature>
<dbReference type="FunFam" id="3.40.1280.10:FF:000001">
    <property type="entry name" value="tRNA (guanine-N(1)-)-methyltransferase"/>
    <property type="match status" value="1"/>
</dbReference>
<dbReference type="PANTHER" id="PTHR46417:SF1">
    <property type="entry name" value="TRNA (GUANINE-N(1)-)-METHYLTRANSFERASE"/>
    <property type="match status" value="1"/>
</dbReference>
<keyword evidence="20" id="KW-1185">Reference proteome</keyword>
<keyword evidence="9 15" id="KW-0808">Transferase</keyword>
<evidence type="ECO:0000256" key="5">
    <source>
        <dbReference type="ARBA" id="ARBA00012807"/>
    </source>
</evidence>
<dbReference type="RefSeq" id="WP_072905426.1">
    <property type="nucleotide sequence ID" value="NZ_FRAI01000005.1"/>
</dbReference>
<dbReference type="EMBL" id="FRAI01000005">
    <property type="protein sequence ID" value="SHJ60021.1"/>
    <property type="molecule type" value="Genomic_DNA"/>
</dbReference>
<dbReference type="InterPro" id="IPR023148">
    <property type="entry name" value="tRNA_m1G_MeTrfase_C_sf"/>
</dbReference>
<dbReference type="InterPro" id="IPR016009">
    <property type="entry name" value="tRNA_MeTrfase_TRMD/TRM10"/>
</dbReference>
<dbReference type="Pfam" id="PF01746">
    <property type="entry name" value="tRNA_m1G_MT"/>
    <property type="match status" value="1"/>
</dbReference>
<evidence type="ECO:0000256" key="4">
    <source>
        <dbReference type="ARBA" id="ARBA00011738"/>
    </source>
</evidence>
<comment type="subunit">
    <text evidence="4 15 17">Homodimer.</text>
</comment>
<feature type="binding site" evidence="15 16">
    <location>
        <begin position="131"/>
        <end position="136"/>
    </location>
    <ligand>
        <name>S-adenosyl-L-methionine</name>
        <dbReference type="ChEBI" id="CHEBI:59789"/>
    </ligand>
</feature>
<dbReference type="Gene3D" id="3.40.1280.10">
    <property type="match status" value="1"/>
</dbReference>
<dbReference type="OrthoDB" id="9807416at2"/>
<dbReference type="Gene3D" id="1.10.1270.20">
    <property type="entry name" value="tRNA(m1g37)methyltransferase, domain 2"/>
    <property type="match status" value="1"/>
</dbReference>
<evidence type="ECO:0000256" key="14">
    <source>
        <dbReference type="ARBA" id="ARBA00047783"/>
    </source>
</evidence>
<comment type="similarity">
    <text evidence="3 15 17">Belongs to the RNA methyltransferase TrmD family.</text>
</comment>
<keyword evidence="10 15" id="KW-0949">S-adenosyl-L-methionine</keyword>
<dbReference type="InterPro" id="IPR029028">
    <property type="entry name" value="Alpha/beta_knot_MTases"/>
</dbReference>
<comment type="subcellular location">
    <subcellularLocation>
        <location evidence="2 15 17">Cytoplasm</location>
    </subcellularLocation>
</comment>
<dbReference type="GO" id="GO:0005829">
    <property type="term" value="C:cytosol"/>
    <property type="evidence" value="ECO:0007669"/>
    <property type="project" value="TreeGrafter"/>
</dbReference>
<dbReference type="Proteomes" id="UP000243547">
    <property type="component" value="Unassembled WGS sequence"/>
</dbReference>
<evidence type="ECO:0000313" key="19">
    <source>
        <dbReference type="EMBL" id="SHJ60021.1"/>
    </source>
</evidence>
<evidence type="ECO:0000256" key="13">
    <source>
        <dbReference type="ARBA" id="ARBA00033392"/>
    </source>
</evidence>
<dbReference type="NCBIfam" id="TIGR00088">
    <property type="entry name" value="trmD"/>
    <property type="match status" value="1"/>
</dbReference>
<dbReference type="EC" id="2.1.1.228" evidence="5 15"/>
<evidence type="ECO:0000256" key="12">
    <source>
        <dbReference type="ARBA" id="ARBA00029736"/>
    </source>
</evidence>
<accession>A0A1M6KM45</accession>
<dbReference type="PIRSF" id="PIRSF000386">
    <property type="entry name" value="tRNA_mtase"/>
    <property type="match status" value="1"/>
</dbReference>
<dbReference type="InterPro" id="IPR002649">
    <property type="entry name" value="tRNA_m1G_MeTrfase_TrmD"/>
</dbReference>
<dbReference type="AlphaFoldDB" id="A0A1M6KM45"/>